<sequence length="361" mass="40455">MAGCEYNLIMLYFGIILLYGGVFASHSKNVPMVSTSLGPISGYYKYSFENRVFSAFEDIPYAVPPVGDLRFEPPRPCPAWTGALNASHLYTCEQVRSEFMPLSGIKVQEDCLYLNVYVPKRQPPVNDNYDVIVNIHGGAFMMGDSALAGPGYIMDRDVVYVNLNYRLGALVGASARMTWTAEDEGLLATLYLEKILDETDRNWEEWSEYLLDYYNVVNENEKRSIAQKIKSFYFHSDKISKGNIKSVIKLFGDRYFNVAFETAVEMQAKVAQSPVYAAVYAFNQSTGFAKLLGSHLQGVAHGDETLLIHDYIGFGPQIHGRKLSTSENFIKNLLLDSIHSFARSGKPSVSGWHSLESSDDQ</sequence>
<dbReference type="PROSITE" id="PS00941">
    <property type="entry name" value="CARBOXYLESTERASE_B_2"/>
    <property type="match status" value="1"/>
</dbReference>
<protein>
    <recommendedName>
        <fullName evidence="3">Carboxylesterase type B domain-containing protein</fullName>
    </recommendedName>
</protein>
<comment type="caution">
    <text evidence="4">The sequence shown here is derived from an EMBL/GenBank/DDBJ whole genome shotgun (WGS) entry which is preliminary data.</text>
</comment>
<feature type="transmembrane region" description="Helical" evidence="2">
    <location>
        <begin position="6"/>
        <end position="24"/>
    </location>
</feature>
<evidence type="ECO:0000259" key="3">
    <source>
        <dbReference type="Pfam" id="PF00135"/>
    </source>
</evidence>
<gene>
    <name evidence="4" type="ORF">PPYR_06208</name>
</gene>
<keyword evidence="5" id="KW-1185">Reference proteome</keyword>
<name>A0A5N4ATB0_PHOPY</name>
<dbReference type="InterPro" id="IPR029058">
    <property type="entry name" value="AB_hydrolase_fold"/>
</dbReference>
<evidence type="ECO:0000313" key="4">
    <source>
        <dbReference type="EMBL" id="KAB0800468.1"/>
    </source>
</evidence>
<dbReference type="InParanoid" id="A0A5N4ATB0"/>
<feature type="domain" description="Carboxylesterase type B" evidence="3">
    <location>
        <begin position="180"/>
        <end position="355"/>
    </location>
</feature>
<dbReference type="AlphaFoldDB" id="A0A5N4ATB0"/>
<dbReference type="InterPro" id="IPR002018">
    <property type="entry name" value="CarbesteraseB"/>
</dbReference>
<dbReference type="InterPro" id="IPR050309">
    <property type="entry name" value="Type-B_Carboxylest/Lipase"/>
</dbReference>
<keyword evidence="1" id="KW-0325">Glycoprotein</keyword>
<feature type="domain" description="Carboxylesterase type B" evidence="3">
    <location>
        <begin position="31"/>
        <end position="170"/>
    </location>
</feature>
<evidence type="ECO:0000313" key="5">
    <source>
        <dbReference type="Proteomes" id="UP000327044"/>
    </source>
</evidence>
<organism evidence="4 5">
    <name type="scientific">Photinus pyralis</name>
    <name type="common">Common eastern firefly</name>
    <name type="synonym">Lampyris pyralis</name>
    <dbReference type="NCBI Taxonomy" id="7054"/>
    <lineage>
        <taxon>Eukaryota</taxon>
        <taxon>Metazoa</taxon>
        <taxon>Ecdysozoa</taxon>
        <taxon>Arthropoda</taxon>
        <taxon>Hexapoda</taxon>
        <taxon>Insecta</taxon>
        <taxon>Pterygota</taxon>
        <taxon>Neoptera</taxon>
        <taxon>Endopterygota</taxon>
        <taxon>Coleoptera</taxon>
        <taxon>Polyphaga</taxon>
        <taxon>Elateriformia</taxon>
        <taxon>Elateroidea</taxon>
        <taxon>Lampyridae</taxon>
        <taxon>Lampyrinae</taxon>
        <taxon>Photinus</taxon>
    </lineage>
</organism>
<reference evidence="4 5" key="1">
    <citation type="journal article" date="2018" name="Elife">
        <title>Firefly genomes illuminate parallel origins of bioluminescence in beetles.</title>
        <authorList>
            <person name="Fallon T.R."/>
            <person name="Lower S.E."/>
            <person name="Chang C.H."/>
            <person name="Bessho-Uehara M."/>
            <person name="Martin G.J."/>
            <person name="Bewick A.J."/>
            <person name="Behringer M."/>
            <person name="Debat H.J."/>
            <person name="Wong I."/>
            <person name="Day J.C."/>
            <person name="Suvorov A."/>
            <person name="Silva C.J."/>
            <person name="Stanger-Hall K.F."/>
            <person name="Hall D.W."/>
            <person name="Schmitz R.J."/>
            <person name="Nelson D.R."/>
            <person name="Lewis S.M."/>
            <person name="Shigenobu S."/>
            <person name="Bybee S.M."/>
            <person name="Larracuente A.M."/>
            <person name="Oba Y."/>
            <person name="Weng J.K."/>
        </authorList>
    </citation>
    <scope>NUCLEOTIDE SEQUENCE [LARGE SCALE GENOMIC DNA]</scope>
    <source>
        <strain evidence="4">1611_PpyrPB1</strain>
        <tissue evidence="4">Whole body</tissue>
    </source>
</reference>
<dbReference type="SUPFAM" id="SSF53474">
    <property type="entry name" value="alpha/beta-Hydrolases"/>
    <property type="match status" value="1"/>
</dbReference>
<accession>A0A5N4ATB0</accession>
<dbReference type="Proteomes" id="UP000327044">
    <property type="component" value="Unassembled WGS sequence"/>
</dbReference>
<dbReference type="PANTHER" id="PTHR11559">
    <property type="entry name" value="CARBOXYLESTERASE"/>
    <property type="match status" value="1"/>
</dbReference>
<dbReference type="InterPro" id="IPR019819">
    <property type="entry name" value="Carboxylesterase_B_CS"/>
</dbReference>
<proteinExistence type="predicted"/>
<evidence type="ECO:0000256" key="2">
    <source>
        <dbReference type="SAM" id="Phobius"/>
    </source>
</evidence>
<keyword evidence="2" id="KW-0812">Transmembrane</keyword>
<keyword evidence="2" id="KW-1133">Transmembrane helix</keyword>
<keyword evidence="2" id="KW-0472">Membrane</keyword>
<dbReference type="EMBL" id="VVIM01000004">
    <property type="protein sequence ID" value="KAB0800468.1"/>
    <property type="molecule type" value="Genomic_DNA"/>
</dbReference>
<evidence type="ECO:0000256" key="1">
    <source>
        <dbReference type="ARBA" id="ARBA00023180"/>
    </source>
</evidence>
<dbReference type="Pfam" id="PF00135">
    <property type="entry name" value="COesterase"/>
    <property type="match status" value="2"/>
</dbReference>
<dbReference type="Gene3D" id="3.40.50.1820">
    <property type="entry name" value="alpha/beta hydrolase"/>
    <property type="match status" value="2"/>
</dbReference>